<evidence type="ECO:0000313" key="1">
    <source>
        <dbReference type="EMBL" id="JAG36665.1"/>
    </source>
</evidence>
<reference evidence="1" key="1">
    <citation type="journal article" date="2014" name="PLoS ONE">
        <title>Transcriptome-Based Identification of ABC Transporters in the Western Tarnished Plant Bug Lygus hesperus.</title>
        <authorList>
            <person name="Hull J.J."/>
            <person name="Chaney K."/>
            <person name="Geib S.M."/>
            <person name="Fabrick J.A."/>
            <person name="Brent C.S."/>
            <person name="Walsh D."/>
            <person name="Lavine L.C."/>
        </authorList>
    </citation>
    <scope>NUCLEOTIDE SEQUENCE</scope>
</reference>
<name>A0A0A9Z4E4_LYGHE</name>
<gene>
    <name evidence="1" type="primary">GPAT2</name>
    <name evidence="1" type="ORF">CM83_63110</name>
</gene>
<dbReference type="EMBL" id="GBHO01006939">
    <property type="protein sequence ID" value="JAG36665.1"/>
    <property type="molecule type" value="Transcribed_RNA"/>
</dbReference>
<dbReference type="GO" id="GO:0016746">
    <property type="term" value="F:acyltransferase activity"/>
    <property type="evidence" value="ECO:0007669"/>
    <property type="project" value="UniProtKB-KW"/>
</dbReference>
<reference evidence="1" key="2">
    <citation type="submission" date="2014-07" db="EMBL/GenBank/DDBJ databases">
        <authorList>
            <person name="Hull J."/>
        </authorList>
    </citation>
    <scope>NUCLEOTIDE SEQUENCE</scope>
</reference>
<keyword evidence="1" id="KW-0808">Transferase</keyword>
<keyword evidence="1" id="KW-0012">Acyltransferase</keyword>
<sequence>MEGLQIKFQKTLGKFKISEFPSVLSLVFGNRLQWDKVKRKVDEMRLNKRSSILAEVCCMLYQKTRPTKEEALTKIRLLQLCDVSFHPCREWSCIQLTEPFPDQTPSLDEVEKQIIRAYKKELRNAIVMKVERNEFVFVMIIEEKTTKKGVKHLAPVFFVINRQLEAPFAFYTPKLTDPYPLELFSSALGYQDYSFSSYKGKDVPRYLKW</sequence>
<dbReference type="AlphaFoldDB" id="A0A0A9Z4E4"/>
<proteinExistence type="predicted"/>
<accession>A0A0A9Z4E4</accession>
<organism evidence="1">
    <name type="scientific">Lygus hesperus</name>
    <name type="common">Western plant bug</name>
    <dbReference type="NCBI Taxonomy" id="30085"/>
    <lineage>
        <taxon>Eukaryota</taxon>
        <taxon>Metazoa</taxon>
        <taxon>Ecdysozoa</taxon>
        <taxon>Arthropoda</taxon>
        <taxon>Hexapoda</taxon>
        <taxon>Insecta</taxon>
        <taxon>Pterygota</taxon>
        <taxon>Neoptera</taxon>
        <taxon>Paraneoptera</taxon>
        <taxon>Hemiptera</taxon>
        <taxon>Heteroptera</taxon>
        <taxon>Panheteroptera</taxon>
        <taxon>Cimicomorpha</taxon>
        <taxon>Miridae</taxon>
        <taxon>Mirini</taxon>
        <taxon>Lygus</taxon>
    </lineage>
</organism>
<protein>
    <submittedName>
        <fullName evidence="1">Putative glycerol-3-phosphate acyltransferase 2</fullName>
    </submittedName>
</protein>